<evidence type="ECO:0000256" key="1">
    <source>
        <dbReference type="SAM" id="Phobius"/>
    </source>
</evidence>
<keyword evidence="1" id="KW-0472">Membrane</keyword>
<comment type="caution">
    <text evidence="2">The sequence shown here is derived from an EMBL/GenBank/DDBJ whole genome shotgun (WGS) entry which is preliminary data.</text>
</comment>
<keyword evidence="1" id="KW-1133">Transmembrane helix</keyword>
<protein>
    <submittedName>
        <fullName evidence="2">Uncharacterized protein</fullName>
    </submittedName>
</protein>
<accession>A0ABQ9EBR1</accession>
<feature type="transmembrane region" description="Helical" evidence="1">
    <location>
        <begin position="48"/>
        <end position="69"/>
    </location>
</feature>
<dbReference type="EMBL" id="JARBDR010000917">
    <property type="protein sequence ID" value="KAJ8302781.1"/>
    <property type="molecule type" value="Genomic_DNA"/>
</dbReference>
<proteinExistence type="predicted"/>
<organism evidence="2 3">
    <name type="scientific">Tegillarca granosa</name>
    <name type="common">Malaysian cockle</name>
    <name type="synonym">Anadara granosa</name>
    <dbReference type="NCBI Taxonomy" id="220873"/>
    <lineage>
        <taxon>Eukaryota</taxon>
        <taxon>Metazoa</taxon>
        <taxon>Spiralia</taxon>
        <taxon>Lophotrochozoa</taxon>
        <taxon>Mollusca</taxon>
        <taxon>Bivalvia</taxon>
        <taxon>Autobranchia</taxon>
        <taxon>Pteriomorphia</taxon>
        <taxon>Arcoida</taxon>
        <taxon>Arcoidea</taxon>
        <taxon>Arcidae</taxon>
        <taxon>Tegillarca</taxon>
    </lineage>
</organism>
<sequence length="257" mass="30098">MQKIFPYLSCGSWCGPCICGNIMVKDLININTDETSVIRFLHVSYKGLTIMIKFHFIRADVIFLWVSVYRRADVIFLWVSVYGRAYVIFLWVSVYRRADVIFLWVSVYRRADVILPGECQKQLIASTTCFSEKLSDLIKIRFFVNIQYIYFQEVSCDIIVILIVHTINLLHIQNGCKIKHKILCGFWCTQRYVQFNVHSKFFAHFLEEKKYVHFHYIQHYFKILPSNSPGAGPAEDFFGVFINKGNIVLSPKISTNF</sequence>
<keyword evidence="1" id="KW-0812">Transmembrane</keyword>
<evidence type="ECO:0000313" key="2">
    <source>
        <dbReference type="EMBL" id="KAJ8302781.1"/>
    </source>
</evidence>
<dbReference type="Proteomes" id="UP001217089">
    <property type="component" value="Unassembled WGS sequence"/>
</dbReference>
<keyword evidence="3" id="KW-1185">Reference proteome</keyword>
<name>A0ABQ9EBR1_TEGGR</name>
<gene>
    <name evidence="2" type="ORF">KUTeg_019177</name>
</gene>
<evidence type="ECO:0000313" key="3">
    <source>
        <dbReference type="Proteomes" id="UP001217089"/>
    </source>
</evidence>
<reference evidence="2 3" key="1">
    <citation type="submission" date="2022-12" db="EMBL/GenBank/DDBJ databases">
        <title>Chromosome-level genome of Tegillarca granosa.</title>
        <authorList>
            <person name="Kim J."/>
        </authorList>
    </citation>
    <scope>NUCLEOTIDE SEQUENCE [LARGE SCALE GENOMIC DNA]</scope>
    <source>
        <strain evidence="2">Teg-2019</strain>
        <tissue evidence="2">Adductor muscle</tissue>
    </source>
</reference>
<feature type="transmembrane region" description="Helical" evidence="1">
    <location>
        <begin position="75"/>
        <end position="94"/>
    </location>
</feature>